<accession>A0A183DLC4</accession>
<keyword evidence="9" id="KW-1185">Reference proteome</keyword>
<evidence type="ECO:0000256" key="1">
    <source>
        <dbReference type="ARBA" id="ARBA00000885"/>
    </source>
</evidence>
<feature type="domain" description="HECT" evidence="7">
    <location>
        <begin position="1"/>
        <end position="105"/>
    </location>
</feature>
<dbReference type="GO" id="GO:0006511">
    <property type="term" value="P:ubiquitin-dependent protein catabolic process"/>
    <property type="evidence" value="ECO:0007669"/>
    <property type="project" value="TreeGrafter"/>
</dbReference>
<dbReference type="InterPro" id="IPR050409">
    <property type="entry name" value="E3_ubiq-protein_ligase"/>
</dbReference>
<dbReference type="SUPFAM" id="SSF56204">
    <property type="entry name" value="Hect, E3 ligase catalytic domain"/>
    <property type="match status" value="1"/>
</dbReference>
<evidence type="ECO:0000256" key="5">
    <source>
        <dbReference type="ARBA" id="ARBA00022786"/>
    </source>
</evidence>
<reference evidence="10" key="1">
    <citation type="submission" date="2016-06" db="UniProtKB">
        <authorList>
            <consortium name="WormBaseParasite"/>
        </authorList>
    </citation>
    <scope>IDENTIFICATION</scope>
</reference>
<proteinExistence type="predicted"/>
<dbReference type="AlphaFoldDB" id="A0A183DLC4"/>
<dbReference type="Proteomes" id="UP000271098">
    <property type="component" value="Unassembled WGS sequence"/>
</dbReference>
<name>A0A183DLC4_9BILA</name>
<evidence type="ECO:0000313" key="8">
    <source>
        <dbReference type="EMBL" id="VDK73341.1"/>
    </source>
</evidence>
<dbReference type="WBParaSite" id="GPUH_0000952601-mRNA-1">
    <property type="protein sequence ID" value="GPUH_0000952601-mRNA-1"/>
    <property type="gene ID" value="GPUH_0000952601"/>
</dbReference>
<dbReference type="PROSITE" id="PS50237">
    <property type="entry name" value="HECT"/>
    <property type="match status" value="1"/>
</dbReference>
<dbReference type="EC" id="2.3.2.26" evidence="3"/>
<evidence type="ECO:0000256" key="2">
    <source>
        <dbReference type="ARBA" id="ARBA00004906"/>
    </source>
</evidence>
<evidence type="ECO:0000313" key="10">
    <source>
        <dbReference type="WBParaSite" id="GPUH_0000952601-mRNA-1"/>
    </source>
</evidence>
<dbReference type="Gene3D" id="3.90.1750.10">
    <property type="entry name" value="Hect, E3 ligase catalytic domains"/>
    <property type="match status" value="1"/>
</dbReference>
<comment type="pathway">
    <text evidence="2">Protein modification; protein ubiquitination.</text>
</comment>
<comment type="catalytic activity">
    <reaction evidence="1">
        <text>S-ubiquitinyl-[E2 ubiquitin-conjugating enzyme]-L-cysteine + [acceptor protein]-L-lysine = [E2 ubiquitin-conjugating enzyme]-L-cysteine + N(6)-ubiquitinyl-[acceptor protein]-L-lysine.</text>
        <dbReference type="EC" id="2.3.2.26"/>
    </reaction>
</comment>
<dbReference type="Gene3D" id="3.30.2160.10">
    <property type="entry name" value="Hect, E3 ligase catalytic domain"/>
    <property type="match status" value="1"/>
</dbReference>
<protein>
    <recommendedName>
        <fullName evidence="3">HECT-type E3 ubiquitin transferase</fullName>
        <ecNumber evidence="3">2.3.2.26</ecNumber>
    </recommendedName>
</protein>
<dbReference type="OrthoDB" id="423283at2759"/>
<evidence type="ECO:0000256" key="4">
    <source>
        <dbReference type="ARBA" id="ARBA00022679"/>
    </source>
</evidence>
<evidence type="ECO:0000313" key="9">
    <source>
        <dbReference type="Proteomes" id="UP000271098"/>
    </source>
</evidence>
<organism evidence="10">
    <name type="scientific">Gongylonema pulchrum</name>
    <dbReference type="NCBI Taxonomy" id="637853"/>
    <lineage>
        <taxon>Eukaryota</taxon>
        <taxon>Metazoa</taxon>
        <taxon>Ecdysozoa</taxon>
        <taxon>Nematoda</taxon>
        <taxon>Chromadorea</taxon>
        <taxon>Rhabditida</taxon>
        <taxon>Spirurina</taxon>
        <taxon>Spiruromorpha</taxon>
        <taxon>Spiruroidea</taxon>
        <taxon>Gongylonematidae</taxon>
        <taxon>Gongylonema</taxon>
    </lineage>
</organism>
<keyword evidence="4" id="KW-0808">Transferase</keyword>
<dbReference type="EMBL" id="UYRT01031472">
    <property type="protein sequence ID" value="VDK73341.1"/>
    <property type="molecule type" value="Genomic_DNA"/>
</dbReference>
<evidence type="ECO:0000256" key="3">
    <source>
        <dbReference type="ARBA" id="ARBA00012485"/>
    </source>
</evidence>
<sequence>LQKVELQKGGKNKKVTEANKKDYIDAIINWRFGDCIKPHMGYLKKELFEVIPKNMLSIFDANELELLICRLPVIDIEDWQQHTLYTGRYMHSHLVSFVKRFLRVA</sequence>
<dbReference type="GO" id="GO:0005737">
    <property type="term" value="C:cytoplasm"/>
    <property type="evidence" value="ECO:0007669"/>
    <property type="project" value="TreeGrafter"/>
</dbReference>
<dbReference type="Pfam" id="PF00632">
    <property type="entry name" value="HECT"/>
    <property type="match status" value="1"/>
</dbReference>
<dbReference type="PANTHER" id="PTHR11254">
    <property type="entry name" value="HECT DOMAIN UBIQUITIN-PROTEIN LIGASE"/>
    <property type="match status" value="1"/>
</dbReference>
<dbReference type="GO" id="GO:0061630">
    <property type="term" value="F:ubiquitin protein ligase activity"/>
    <property type="evidence" value="ECO:0007669"/>
    <property type="project" value="UniProtKB-EC"/>
</dbReference>
<gene>
    <name evidence="8" type="ORF">GPUH_LOCUS9517</name>
</gene>
<dbReference type="GO" id="GO:0016567">
    <property type="term" value="P:protein ubiquitination"/>
    <property type="evidence" value="ECO:0007669"/>
    <property type="project" value="TreeGrafter"/>
</dbReference>
<keyword evidence="5 6" id="KW-0833">Ubl conjugation pathway</keyword>
<dbReference type="InterPro" id="IPR000569">
    <property type="entry name" value="HECT_dom"/>
</dbReference>
<evidence type="ECO:0000259" key="7">
    <source>
        <dbReference type="PROSITE" id="PS50237"/>
    </source>
</evidence>
<reference evidence="8 9" key="2">
    <citation type="submission" date="2018-11" db="EMBL/GenBank/DDBJ databases">
        <authorList>
            <consortium name="Pathogen Informatics"/>
        </authorList>
    </citation>
    <scope>NUCLEOTIDE SEQUENCE [LARGE SCALE GENOMIC DNA]</scope>
</reference>
<evidence type="ECO:0000256" key="6">
    <source>
        <dbReference type="PROSITE-ProRule" id="PRU00104"/>
    </source>
</evidence>
<dbReference type="PANTHER" id="PTHR11254:SF440">
    <property type="entry name" value="E3 UBIQUITIN-PROTEIN LIGASE NEDD-4"/>
    <property type="match status" value="1"/>
</dbReference>
<comment type="caution">
    <text evidence="6">Lacks conserved residue(s) required for the propagation of feature annotation.</text>
</comment>
<dbReference type="InterPro" id="IPR035983">
    <property type="entry name" value="Hect_E3_ubiquitin_ligase"/>
</dbReference>